<proteinExistence type="predicted"/>
<dbReference type="InterPro" id="IPR033450">
    <property type="entry name" value="NlpE_C"/>
</dbReference>
<dbReference type="AlphaFoldDB" id="A0A368P6K5"/>
<comment type="caution">
    <text evidence="2">The sequence shown here is derived from an EMBL/GenBank/DDBJ whole genome shotgun (WGS) entry which is preliminary data.</text>
</comment>
<dbReference type="PROSITE" id="PS51257">
    <property type="entry name" value="PROKAR_LIPOPROTEIN"/>
    <property type="match status" value="1"/>
</dbReference>
<dbReference type="Pfam" id="PF17185">
    <property type="entry name" value="NlpE_C"/>
    <property type="match status" value="1"/>
</dbReference>
<protein>
    <recommendedName>
        <fullName evidence="1">NlpE C-terminal OB domain-containing protein</fullName>
    </recommendedName>
</protein>
<sequence>MKKFIIVCILALSFASCKQEAKSTEETVETTEAKTANQNDGLTLLRGEFVYYSDAAVLQTPNQIYGVILNEKLDELNKQAEPFKKEATDFVMVEVRGKVQTKPEGEEGWENRVEIKDILKVSAVEKQVEVVKLGSKK</sequence>
<organism evidence="2 3">
    <name type="scientific">Oceanihabitans sediminis</name>
    <dbReference type="NCBI Taxonomy" id="1812012"/>
    <lineage>
        <taxon>Bacteria</taxon>
        <taxon>Pseudomonadati</taxon>
        <taxon>Bacteroidota</taxon>
        <taxon>Flavobacteriia</taxon>
        <taxon>Flavobacteriales</taxon>
        <taxon>Flavobacteriaceae</taxon>
        <taxon>Oceanihabitans</taxon>
    </lineage>
</organism>
<evidence type="ECO:0000313" key="2">
    <source>
        <dbReference type="EMBL" id="RCU58517.1"/>
    </source>
</evidence>
<evidence type="ECO:0000259" key="1">
    <source>
        <dbReference type="Pfam" id="PF17185"/>
    </source>
</evidence>
<name>A0A368P6K5_9FLAO</name>
<dbReference type="Proteomes" id="UP000252249">
    <property type="component" value="Unassembled WGS sequence"/>
</dbReference>
<feature type="domain" description="NlpE C-terminal OB" evidence="1">
    <location>
        <begin position="45"/>
        <end position="114"/>
    </location>
</feature>
<accession>A0A368P6K5</accession>
<evidence type="ECO:0000313" key="3">
    <source>
        <dbReference type="Proteomes" id="UP000252249"/>
    </source>
</evidence>
<dbReference type="EMBL" id="QPIG01000001">
    <property type="protein sequence ID" value="RCU58517.1"/>
    <property type="molecule type" value="Genomic_DNA"/>
</dbReference>
<keyword evidence="3" id="KW-1185">Reference proteome</keyword>
<dbReference type="OrthoDB" id="1143948at2"/>
<dbReference type="RefSeq" id="WP_072347451.1">
    <property type="nucleotide sequence ID" value="NZ_JAWVXR010000001.1"/>
</dbReference>
<gene>
    <name evidence="2" type="ORF">DU428_03835</name>
</gene>
<reference evidence="2 3" key="1">
    <citation type="submission" date="2018-07" db="EMBL/GenBank/DDBJ databases">
        <title>Oceanihabitans testaceum sp. nov., isolated from marine sediment.</title>
        <authorList>
            <person name="Li C.-M."/>
        </authorList>
    </citation>
    <scope>NUCLEOTIDE SEQUENCE [LARGE SCALE GENOMIC DNA]</scope>
    <source>
        <strain evidence="2 3">S9-10</strain>
    </source>
</reference>